<dbReference type="InterPro" id="IPR011008">
    <property type="entry name" value="Dimeric_a/b-barrel"/>
</dbReference>
<evidence type="ECO:0000313" key="3">
    <source>
        <dbReference type="Proteomes" id="UP000471409"/>
    </source>
</evidence>
<proteinExistence type="predicted"/>
<evidence type="ECO:0000259" key="1">
    <source>
        <dbReference type="Pfam" id="PF07045"/>
    </source>
</evidence>
<dbReference type="Pfam" id="PF07045">
    <property type="entry name" value="DUF1330"/>
    <property type="match status" value="1"/>
</dbReference>
<evidence type="ECO:0000313" key="2">
    <source>
        <dbReference type="EMBL" id="NEK54911.1"/>
    </source>
</evidence>
<accession>A0A6P0DT94</accession>
<gene>
    <name evidence="2" type="ORF">GUK36_37290</name>
</gene>
<organism evidence="2 3">
    <name type="scientific">Rhizobium leguminosarum</name>
    <dbReference type="NCBI Taxonomy" id="384"/>
    <lineage>
        <taxon>Bacteria</taxon>
        <taxon>Pseudomonadati</taxon>
        <taxon>Pseudomonadota</taxon>
        <taxon>Alphaproteobacteria</taxon>
        <taxon>Hyphomicrobiales</taxon>
        <taxon>Rhizobiaceae</taxon>
        <taxon>Rhizobium/Agrobacterium group</taxon>
        <taxon>Rhizobium</taxon>
    </lineage>
</organism>
<dbReference type="Gene3D" id="3.30.70.100">
    <property type="match status" value="1"/>
</dbReference>
<dbReference type="SUPFAM" id="SSF54909">
    <property type="entry name" value="Dimeric alpha+beta barrel"/>
    <property type="match status" value="1"/>
</dbReference>
<dbReference type="Proteomes" id="UP000471409">
    <property type="component" value="Unassembled WGS sequence"/>
</dbReference>
<sequence length="88" mass="9335">MPNHCAVVTNICERPRNADEIQTCAETAAPLLATSGATVLAAYCPQDVLEGAAPEGVVIVTIPTMEDARAFYDGAEYQAAVRLSKRLL</sequence>
<comment type="caution">
    <text evidence="2">The sequence shown here is derived from an EMBL/GenBank/DDBJ whole genome shotgun (WGS) entry which is preliminary data.</text>
</comment>
<dbReference type="AlphaFoldDB" id="A0A6P0DT94"/>
<dbReference type="EMBL" id="WXXP01000084">
    <property type="protein sequence ID" value="NEK54911.1"/>
    <property type="molecule type" value="Genomic_DNA"/>
</dbReference>
<reference evidence="2 3" key="1">
    <citation type="submission" date="2020-01" db="EMBL/GenBank/DDBJ databases">
        <title>Rhizobium genotypes associated with high levels of biological nitrogen fixation by grain legumes in a temperate-maritime cropping system.</title>
        <authorList>
            <person name="Maluk M."/>
            <person name="Francesc Ferrando Molina F."/>
            <person name="Lopez Del Egido L."/>
            <person name="Lafos M."/>
            <person name="Langarica-Fuentes A."/>
            <person name="Gebre Yohannes G."/>
            <person name="Young M.W."/>
            <person name="Martin P."/>
            <person name="Gantlett R."/>
            <person name="Kenicer G."/>
            <person name="Hawes C."/>
            <person name="Begg G.S."/>
            <person name="Quilliam R.S."/>
            <person name="Squire G.R."/>
            <person name="Poole P.S."/>
            <person name="Young P.W."/>
            <person name="Iannetta P.M."/>
            <person name="James E.K."/>
        </authorList>
    </citation>
    <scope>NUCLEOTIDE SEQUENCE [LARGE SCALE GENOMIC DNA]</scope>
    <source>
        <strain evidence="2 3">JHI944</strain>
    </source>
</reference>
<dbReference type="InterPro" id="IPR010753">
    <property type="entry name" value="DUF1330"/>
</dbReference>
<name>A0A6P0DT94_RHILE</name>
<protein>
    <submittedName>
        <fullName evidence="2">DUF1330 domain-containing protein</fullName>
    </submittedName>
</protein>
<feature type="domain" description="DUF1330" evidence="1">
    <location>
        <begin position="17"/>
        <end position="83"/>
    </location>
</feature>